<accession>A0A5B7HNT9</accession>
<dbReference type="EMBL" id="VSRR010032756">
    <property type="protein sequence ID" value="MPC71369.1"/>
    <property type="molecule type" value="Genomic_DNA"/>
</dbReference>
<evidence type="ECO:0000313" key="3">
    <source>
        <dbReference type="EMBL" id="MPC71369.1"/>
    </source>
</evidence>
<keyword evidence="2" id="KW-0812">Transmembrane</keyword>
<protein>
    <submittedName>
        <fullName evidence="3">Uncharacterized protein</fullName>
    </submittedName>
</protein>
<proteinExistence type="predicted"/>
<keyword evidence="2" id="KW-0472">Membrane</keyword>
<evidence type="ECO:0000256" key="2">
    <source>
        <dbReference type="SAM" id="Phobius"/>
    </source>
</evidence>
<feature type="region of interest" description="Disordered" evidence="1">
    <location>
        <begin position="1"/>
        <end position="28"/>
    </location>
</feature>
<feature type="compositionally biased region" description="Basic and acidic residues" evidence="1">
    <location>
        <begin position="14"/>
        <end position="27"/>
    </location>
</feature>
<keyword evidence="4" id="KW-1185">Reference proteome</keyword>
<feature type="transmembrane region" description="Helical" evidence="2">
    <location>
        <begin position="34"/>
        <end position="52"/>
    </location>
</feature>
<dbReference type="Proteomes" id="UP000324222">
    <property type="component" value="Unassembled WGS sequence"/>
</dbReference>
<sequence length="112" mass="12831">METSLKLPPRARLGNREETKLPTDHYTTRRPLPLLPQGGFMGVLWTLVLLWMRLMAFNETFNDVLMPGHLSVRHFGKELLCKTHDCLAAPERGLTPGSLDRQALPWRSRVVQ</sequence>
<dbReference type="AlphaFoldDB" id="A0A5B7HNT9"/>
<reference evidence="3 4" key="1">
    <citation type="submission" date="2019-05" db="EMBL/GenBank/DDBJ databases">
        <title>Another draft genome of Portunus trituberculatus and its Hox gene families provides insights of decapod evolution.</title>
        <authorList>
            <person name="Jeong J.-H."/>
            <person name="Song I."/>
            <person name="Kim S."/>
            <person name="Choi T."/>
            <person name="Kim D."/>
            <person name="Ryu S."/>
            <person name="Kim W."/>
        </authorList>
    </citation>
    <scope>NUCLEOTIDE SEQUENCE [LARGE SCALE GENOMIC DNA]</scope>
    <source>
        <tissue evidence="3">Muscle</tissue>
    </source>
</reference>
<evidence type="ECO:0000256" key="1">
    <source>
        <dbReference type="SAM" id="MobiDB-lite"/>
    </source>
</evidence>
<evidence type="ECO:0000313" key="4">
    <source>
        <dbReference type="Proteomes" id="UP000324222"/>
    </source>
</evidence>
<name>A0A5B7HNT9_PORTR</name>
<organism evidence="3 4">
    <name type="scientific">Portunus trituberculatus</name>
    <name type="common">Swimming crab</name>
    <name type="synonym">Neptunus trituberculatus</name>
    <dbReference type="NCBI Taxonomy" id="210409"/>
    <lineage>
        <taxon>Eukaryota</taxon>
        <taxon>Metazoa</taxon>
        <taxon>Ecdysozoa</taxon>
        <taxon>Arthropoda</taxon>
        <taxon>Crustacea</taxon>
        <taxon>Multicrustacea</taxon>
        <taxon>Malacostraca</taxon>
        <taxon>Eumalacostraca</taxon>
        <taxon>Eucarida</taxon>
        <taxon>Decapoda</taxon>
        <taxon>Pleocyemata</taxon>
        <taxon>Brachyura</taxon>
        <taxon>Eubrachyura</taxon>
        <taxon>Portunoidea</taxon>
        <taxon>Portunidae</taxon>
        <taxon>Portuninae</taxon>
        <taxon>Portunus</taxon>
    </lineage>
</organism>
<comment type="caution">
    <text evidence="3">The sequence shown here is derived from an EMBL/GenBank/DDBJ whole genome shotgun (WGS) entry which is preliminary data.</text>
</comment>
<gene>
    <name evidence="3" type="ORF">E2C01_065646</name>
</gene>
<keyword evidence="2" id="KW-1133">Transmembrane helix</keyword>